<evidence type="ECO:0000256" key="1">
    <source>
        <dbReference type="ARBA" id="ARBA00003537"/>
    </source>
</evidence>
<dbReference type="PANTHER" id="PTHR12586:SF1">
    <property type="entry name" value="CDP-DIACYLGLYCEROL--GLYCEROL-3-PHOSPHATE 3-PHOSPHATIDYLTRANSFERASE, MITOCHONDRIAL"/>
    <property type="match status" value="1"/>
</dbReference>
<sequence>MIRRLFNSVVETVLQSPPESPVLPQCFVKEDTNFGWLSNLSPCFPVCSTNIKILTEPKQFYDTILHHCKNSCYRIILVSLYLGTGDLEKQLVNALMTNEQFQKKSLRINVLLDYTRGSRNEHNSRTVLQPLLQQNDKNCSIFLYHTPVLRGLLKKFMPNRYNELIGLQHMKLYIFDDTLIISGANLSNDYFTNRQDRYFLIKDKKLTDFYCGLVDKVQSFSFKIDKNNSLSFASTWKCSPYKGSKQEFIEKAKNIIETYLNDFKEEQNKQISDNFDTFIFPTFQMSQLGIRQDSYITEKILAGAPKNSKFRIATGYFNLTNQYMNTLIHECQAKCEILMAHPKANGFLGAKGPAGGIPYAYSLIADKFRRQYEINGQQHRIKLLEFIREGWTYHGKGLWYYPPNSQYPCLTMIGSPNFGDRSVTKDLETQVVIVTENQELRKKLYTECENLYELGLPADTQRKVPVWVNTFVSIFRSYF</sequence>
<dbReference type="Pfam" id="PF00614">
    <property type="entry name" value="PLDc"/>
    <property type="match status" value="1"/>
</dbReference>
<keyword evidence="6" id="KW-0677">Repeat</keyword>
<evidence type="ECO:0000256" key="6">
    <source>
        <dbReference type="ARBA" id="ARBA00022737"/>
    </source>
</evidence>
<keyword evidence="4 11" id="KW-0444">Lipid biosynthesis</keyword>
<keyword evidence="7 11" id="KW-0443">Lipid metabolism</keyword>
<dbReference type="PANTHER" id="PTHR12586">
    <property type="entry name" value="CDP-DIACYLGLYCEROL--SERINE O-PHOSPHATIDYLTRANSFERASE"/>
    <property type="match status" value="1"/>
</dbReference>
<dbReference type="InterPro" id="IPR001736">
    <property type="entry name" value="PLipase_D/transphosphatidylase"/>
</dbReference>
<comment type="function">
    <text evidence="1 11">Functions in the biosynthesis of the anionic phospholipids phosphatidylglycerol and cardiolipin.</text>
</comment>
<evidence type="ECO:0000313" key="14">
    <source>
        <dbReference type="Proteomes" id="UP001566132"/>
    </source>
</evidence>
<comment type="catalytic activity">
    <reaction evidence="10 11">
        <text>a CDP-1,2-diacyl-sn-glycerol + sn-glycerol 3-phosphate = a 1,2-diacyl-sn-glycero-3-phospho-(1'-sn-glycero-3'-phosphate) + CMP + H(+)</text>
        <dbReference type="Rhea" id="RHEA:12593"/>
        <dbReference type="ChEBI" id="CHEBI:15378"/>
        <dbReference type="ChEBI" id="CHEBI:57597"/>
        <dbReference type="ChEBI" id="CHEBI:58332"/>
        <dbReference type="ChEBI" id="CHEBI:60110"/>
        <dbReference type="ChEBI" id="CHEBI:60377"/>
        <dbReference type="EC" id="2.7.8.5"/>
    </reaction>
</comment>
<dbReference type="Gene3D" id="3.30.870.10">
    <property type="entry name" value="Endonuclease Chain A"/>
    <property type="match status" value="2"/>
</dbReference>
<dbReference type="SUPFAM" id="SSF56024">
    <property type="entry name" value="Phospholipase D/nuclease"/>
    <property type="match status" value="1"/>
</dbReference>
<evidence type="ECO:0000256" key="10">
    <source>
        <dbReference type="ARBA" id="ARBA00048586"/>
    </source>
</evidence>
<protein>
    <recommendedName>
        <fullName evidence="11">CDP-diacylglycerol--glycerol-3-phosphate 3-phosphatidyltransferase</fullName>
        <ecNumber evidence="11">2.7.8.5</ecNumber>
    </recommendedName>
</protein>
<accession>A0ABD1EMK7</accession>
<gene>
    <name evidence="13" type="ORF">ABEB36_008637</name>
</gene>
<dbReference type="CDD" id="cd09137">
    <property type="entry name" value="PLDc_PGS1_euk_2"/>
    <property type="match status" value="1"/>
</dbReference>
<dbReference type="PROSITE" id="PS50035">
    <property type="entry name" value="PLD"/>
    <property type="match status" value="1"/>
</dbReference>
<keyword evidence="14" id="KW-1185">Reference proteome</keyword>
<evidence type="ECO:0000256" key="2">
    <source>
        <dbReference type="ARBA" id="ARBA00005042"/>
    </source>
</evidence>
<dbReference type="GO" id="GO:0005739">
    <property type="term" value="C:mitochondrion"/>
    <property type="evidence" value="ECO:0007669"/>
    <property type="project" value="UniProtKB-SubCell"/>
</dbReference>
<dbReference type="GO" id="GO:0008444">
    <property type="term" value="F:CDP-diacylglycerol-glycerol-3-phosphate 3-phosphatidyltransferase activity"/>
    <property type="evidence" value="ECO:0007669"/>
    <property type="project" value="UniProtKB-EC"/>
</dbReference>
<dbReference type="PIRSF" id="PIRSF000850">
    <property type="entry name" value="Phospholipase_D_PSS"/>
    <property type="match status" value="1"/>
</dbReference>
<dbReference type="GO" id="GO:0005524">
    <property type="term" value="F:ATP binding"/>
    <property type="evidence" value="ECO:0007669"/>
    <property type="project" value="UniProtKB-KW"/>
</dbReference>
<organism evidence="13 14">
    <name type="scientific">Hypothenemus hampei</name>
    <name type="common">Coffee berry borer</name>
    <dbReference type="NCBI Taxonomy" id="57062"/>
    <lineage>
        <taxon>Eukaryota</taxon>
        <taxon>Metazoa</taxon>
        <taxon>Ecdysozoa</taxon>
        <taxon>Arthropoda</taxon>
        <taxon>Hexapoda</taxon>
        <taxon>Insecta</taxon>
        <taxon>Pterygota</taxon>
        <taxon>Neoptera</taxon>
        <taxon>Endopterygota</taxon>
        <taxon>Coleoptera</taxon>
        <taxon>Polyphaga</taxon>
        <taxon>Cucujiformia</taxon>
        <taxon>Curculionidae</taxon>
        <taxon>Scolytinae</taxon>
        <taxon>Hypothenemus</taxon>
    </lineage>
</organism>
<evidence type="ECO:0000256" key="5">
    <source>
        <dbReference type="ARBA" id="ARBA00022679"/>
    </source>
</evidence>
<keyword evidence="8 11" id="KW-0594">Phospholipid biosynthesis</keyword>
<proteinExistence type="inferred from homology"/>
<dbReference type="EC" id="2.7.8.5" evidence="11"/>
<feature type="domain" description="PLD phosphodiesterase" evidence="12">
    <location>
        <begin position="164"/>
        <end position="190"/>
    </location>
</feature>
<evidence type="ECO:0000313" key="13">
    <source>
        <dbReference type="EMBL" id="KAL1497729.1"/>
    </source>
</evidence>
<dbReference type="InterPro" id="IPR016270">
    <property type="entry name" value="PGS1"/>
</dbReference>
<evidence type="ECO:0000256" key="3">
    <source>
        <dbReference type="ARBA" id="ARBA00010682"/>
    </source>
</evidence>
<comment type="subcellular location">
    <subcellularLocation>
        <location evidence="11">Mitochondrion</location>
    </subcellularLocation>
</comment>
<evidence type="ECO:0000256" key="4">
    <source>
        <dbReference type="ARBA" id="ARBA00022516"/>
    </source>
</evidence>
<evidence type="ECO:0000256" key="9">
    <source>
        <dbReference type="ARBA" id="ARBA00023264"/>
    </source>
</evidence>
<keyword evidence="9 11" id="KW-1208">Phospholipid metabolism</keyword>
<evidence type="ECO:0000256" key="7">
    <source>
        <dbReference type="ARBA" id="ARBA00023098"/>
    </source>
</evidence>
<dbReference type="CDD" id="cd09135">
    <property type="entry name" value="PLDc_PGS1_euk_1"/>
    <property type="match status" value="1"/>
</dbReference>
<keyword evidence="11" id="KW-0547">Nucleotide-binding</keyword>
<dbReference type="EMBL" id="JBDJPC010000006">
    <property type="protein sequence ID" value="KAL1497729.1"/>
    <property type="molecule type" value="Genomic_DNA"/>
</dbReference>
<evidence type="ECO:0000259" key="12">
    <source>
        <dbReference type="PROSITE" id="PS50035"/>
    </source>
</evidence>
<evidence type="ECO:0000256" key="8">
    <source>
        <dbReference type="ARBA" id="ARBA00023209"/>
    </source>
</evidence>
<reference evidence="13 14" key="1">
    <citation type="submission" date="2024-05" db="EMBL/GenBank/DDBJ databases">
        <title>Genetic variation in Jamaican populations of the coffee berry borer (Hypothenemus hampei).</title>
        <authorList>
            <person name="Errbii M."/>
            <person name="Myrie A."/>
        </authorList>
    </citation>
    <scope>NUCLEOTIDE SEQUENCE [LARGE SCALE GENOMIC DNA]</scope>
    <source>
        <strain evidence="13">JA-Hopewell-2020-01-JO</strain>
        <tissue evidence="13">Whole body</tissue>
    </source>
</reference>
<keyword evidence="11" id="KW-0067">ATP-binding</keyword>
<comment type="similarity">
    <text evidence="3 11">Belongs to the CDP-alcohol phosphatidyltransferase class-II family.</text>
</comment>
<name>A0ABD1EMK7_HYPHA</name>
<evidence type="ECO:0000256" key="11">
    <source>
        <dbReference type="RuleBase" id="RU365024"/>
    </source>
</evidence>
<keyword evidence="5 11" id="KW-0808">Transferase</keyword>
<comment type="pathway">
    <text evidence="2 11">Phospholipid metabolism; phosphatidylglycerol biosynthesis; phosphatidylglycerol from CDP-diacylglycerol: step 1/2.</text>
</comment>
<keyword evidence="11" id="KW-0496">Mitochondrion</keyword>
<comment type="caution">
    <text evidence="13">The sequence shown here is derived from an EMBL/GenBank/DDBJ whole genome shotgun (WGS) entry which is preliminary data.</text>
</comment>
<dbReference type="Proteomes" id="UP001566132">
    <property type="component" value="Unassembled WGS sequence"/>
</dbReference>
<dbReference type="SMART" id="SM00155">
    <property type="entry name" value="PLDc"/>
    <property type="match status" value="1"/>
</dbReference>
<dbReference type="GO" id="GO:0008654">
    <property type="term" value="P:phospholipid biosynthetic process"/>
    <property type="evidence" value="ECO:0007669"/>
    <property type="project" value="UniProtKB-KW"/>
</dbReference>
<dbReference type="AlphaFoldDB" id="A0ABD1EMK7"/>